<organism evidence="1 2">
    <name type="scientific">Clostridium magnum DSM 2767</name>
    <dbReference type="NCBI Taxonomy" id="1121326"/>
    <lineage>
        <taxon>Bacteria</taxon>
        <taxon>Bacillati</taxon>
        <taxon>Bacillota</taxon>
        <taxon>Clostridia</taxon>
        <taxon>Eubacteriales</taxon>
        <taxon>Clostridiaceae</taxon>
        <taxon>Clostridium</taxon>
    </lineage>
</organism>
<name>A0A162R137_9CLOT</name>
<reference evidence="1 2" key="1">
    <citation type="submission" date="2016-04" db="EMBL/GenBank/DDBJ databases">
        <title>Genome sequence of Clostridium magnum DSM 2767.</title>
        <authorList>
            <person name="Poehlein A."/>
            <person name="Uhlig R."/>
            <person name="Fischer R."/>
            <person name="Bahl H."/>
            <person name="Daniel R."/>
        </authorList>
    </citation>
    <scope>NUCLEOTIDE SEQUENCE [LARGE SCALE GENOMIC DNA]</scope>
    <source>
        <strain evidence="1 2">DSM 2767</strain>
    </source>
</reference>
<keyword evidence="2" id="KW-1185">Reference proteome</keyword>
<evidence type="ECO:0000313" key="1">
    <source>
        <dbReference type="EMBL" id="KZL89264.1"/>
    </source>
</evidence>
<gene>
    <name evidence="1" type="ORF">CLMAG_54870</name>
</gene>
<evidence type="ECO:0000313" key="2">
    <source>
        <dbReference type="Proteomes" id="UP000076603"/>
    </source>
</evidence>
<proteinExistence type="predicted"/>
<dbReference type="EMBL" id="LWAE01000010">
    <property type="protein sequence ID" value="KZL89264.1"/>
    <property type="molecule type" value="Genomic_DNA"/>
</dbReference>
<dbReference type="Proteomes" id="UP000076603">
    <property type="component" value="Unassembled WGS sequence"/>
</dbReference>
<dbReference type="AlphaFoldDB" id="A0A162R137"/>
<protein>
    <submittedName>
        <fullName evidence="1">Uncharacterized protein</fullName>
    </submittedName>
</protein>
<accession>A0A162R137</accession>
<comment type="caution">
    <text evidence="1">The sequence shown here is derived from an EMBL/GenBank/DDBJ whole genome shotgun (WGS) entry which is preliminary data.</text>
</comment>
<sequence>MIRMQMVISDEMVKFCIKNGFKISSTPPHSSDGSRMNKYCNYTLEVK</sequence>
<dbReference type="PATRIC" id="fig|1121326.3.peg.5552"/>
<dbReference type="RefSeq" id="WP_161487038.1">
    <property type="nucleotide sequence ID" value="NZ_FQXL01000041.1"/>
</dbReference>